<dbReference type="GO" id="GO:1900150">
    <property type="term" value="P:regulation of defense response to fungus"/>
    <property type="evidence" value="ECO:0007669"/>
    <property type="project" value="InterPro"/>
</dbReference>
<name>A0AAD2DY57_9LAMI</name>
<keyword evidence="1" id="KW-0175">Coiled coil</keyword>
<feature type="compositionally biased region" description="Basic and acidic residues" evidence="2">
    <location>
        <begin position="277"/>
        <end position="290"/>
    </location>
</feature>
<dbReference type="InterPro" id="IPR055126">
    <property type="entry name" value="EDR4-like_N"/>
</dbReference>
<feature type="region of interest" description="Disordered" evidence="2">
    <location>
        <begin position="605"/>
        <end position="642"/>
    </location>
</feature>
<feature type="region of interest" description="Disordered" evidence="2">
    <location>
        <begin position="277"/>
        <end position="297"/>
    </location>
</feature>
<proteinExistence type="predicted"/>
<evidence type="ECO:0008006" key="7">
    <source>
        <dbReference type="Google" id="ProtNLM"/>
    </source>
</evidence>
<accession>A0AAD2DY57</accession>
<feature type="compositionally biased region" description="Basic and acidic residues" evidence="2">
    <location>
        <begin position="611"/>
        <end position="632"/>
    </location>
</feature>
<evidence type="ECO:0000313" key="6">
    <source>
        <dbReference type="Proteomes" id="UP000834106"/>
    </source>
</evidence>
<evidence type="ECO:0000256" key="2">
    <source>
        <dbReference type="SAM" id="MobiDB-lite"/>
    </source>
</evidence>
<keyword evidence="6" id="KW-1185">Reference proteome</keyword>
<dbReference type="AlphaFoldDB" id="A0AAD2DY57"/>
<evidence type="ECO:0000259" key="4">
    <source>
        <dbReference type="Pfam" id="PF22910"/>
    </source>
</evidence>
<dbReference type="PANTHER" id="PTHR31105">
    <property type="entry name" value="EXTRA-LARGE G-PROTEIN-LIKE"/>
    <property type="match status" value="1"/>
</dbReference>
<protein>
    <recommendedName>
        <fullName evidence="7">Zinc-ribbon domain-containing protein</fullName>
    </recommendedName>
</protein>
<feature type="region of interest" description="Disordered" evidence="2">
    <location>
        <begin position="447"/>
        <end position="478"/>
    </location>
</feature>
<sequence length="932" mass="104572">MAEAAKVRLVRCPKCENLLPELPDYSLYQCGGCGAVLKAKKNGLMEDGLSEISDDAKGVEISEKGSMLNVSEVGVESSVGIEHNRTNERNDIDRVVLNGSPTTGTENKEVPFNSRVNRKERDRTRRAEYFDEEYSSSAEGMINDRNQGKDSGMDMKKPIYSNFHSENEIDEIGPPMRSLRSRPAMDTWSLERNQSVASSANTRSVAPHGRFDSSLYRGERPSSYDMDSYYRYGERTRYQDHDVDGLTRVENLENDRAELLRKLDELKDQLTRSCDLAEKPNDRLGTDRRMPPTPPDPYGRHHAAYVQEGLASSHGVNQQPLGPSDLKTLYSSYNRGRIPHMDKFGSTMQDSYPQRNFPPEFLGYGDIYQPEMLHGPPSQPPPKLLQRPSHEHHPGHYMDINRNLFASHPHETFFHQPACSCVHCINNNWHLPPKIHQRSRDDPNLLYHPNPALQRPQGYRSEGSNSHQMHSRHPLTMSSNNADFENGGLMYHRPKKSVVAHGNGRTCSPIAGGAPFITCCNCFELLKLQRKHVSMVKNQQKIKCGACSSIILFELGNNGIIISVLPNIDQVQSDTENGSTGTLDENFNYSHGDCGENAVDMDPCSNAYDDSEPKYSPRDKKSNSSESGKRQDPLSLSSSFSENEQRLDIVNARKDVSPSAELPFKEVRSCPVSDSLPQECPDHSSANNMVNRYEKGNKSKRYDQEKVCLDKLTSRQNSVKDAPVATEMDVSLNAFSNTSVSQDSLDTSKEDQPRINKGGESFFVGLIKKSFRDFSKSNQNVEDRRSQVFVNGHFIPDRLVKKAEKLAGPIQPGGYWYDIQAGFWGVMGHPCLGIIMPNIEEFNYPMPENCAAGNTGVFVNGRELHQKDLDLLASRGLPITRHGSYIVEISGKVMDEHTGEELDGLGKLAPTVEREKHGFGMKVPRFLAQLQR</sequence>
<feature type="domain" description="Probable zinc-ribbon" evidence="3">
    <location>
        <begin position="511"/>
        <end position="555"/>
    </location>
</feature>
<dbReference type="Pfam" id="PF22910">
    <property type="entry name" value="EDR4-like_1st"/>
    <property type="match status" value="1"/>
</dbReference>
<dbReference type="EMBL" id="OU503047">
    <property type="protein sequence ID" value="CAI9772077.1"/>
    <property type="molecule type" value="Genomic_DNA"/>
</dbReference>
<dbReference type="Pfam" id="PF11331">
    <property type="entry name" value="Zn_ribbon_12"/>
    <property type="match status" value="1"/>
</dbReference>
<feature type="region of interest" description="Disordered" evidence="2">
    <location>
        <begin position="195"/>
        <end position="218"/>
    </location>
</feature>
<organism evidence="5 6">
    <name type="scientific">Fraxinus pennsylvanica</name>
    <dbReference type="NCBI Taxonomy" id="56036"/>
    <lineage>
        <taxon>Eukaryota</taxon>
        <taxon>Viridiplantae</taxon>
        <taxon>Streptophyta</taxon>
        <taxon>Embryophyta</taxon>
        <taxon>Tracheophyta</taxon>
        <taxon>Spermatophyta</taxon>
        <taxon>Magnoliopsida</taxon>
        <taxon>eudicotyledons</taxon>
        <taxon>Gunneridae</taxon>
        <taxon>Pentapetalae</taxon>
        <taxon>asterids</taxon>
        <taxon>lamiids</taxon>
        <taxon>Lamiales</taxon>
        <taxon>Oleaceae</taxon>
        <taxon>Oleeae</taxon>
        <taxon>Fraxinus</taxon>
    </lineage>
</organism>
<dbReference type="PANTHER" id="PTHR31105:SF55">
    <property type="entry name" value="ZINC-RIBBON DOMAIN-CONTAINING PROTEIN-RELATED"/>
    <property type="match status" value="1"/>
</dbReference>
<feature type="domain" description="Enhanced disease resistance 4-like N-terminal" evidence="4">
    <location>
        <begin position="6"/>
        <end position="39"/>
    </location>
</feature>
<reference evidence="5" key="1">
    <citation type="submission" date="2023-05" db="EMBL/GenBank/DDBJ databases">
        <authorList>
            <person name="Huff M."/>
        </authorList>
    </citation>
    <scope>NUCLEOTIDE SEQUENCE</scope>
</reference>
<dbReference type="InterPro" id="IPR021480">
    <property type="entry name" value="Zinc_ribbon_12"/>
</dbReference>
<gene>
    <name evidence="5" type="ORF">FPE_LOCUS19507</name>
</gene>
<dbReference type="Proteomes" id="UP000834106">
    <property type="component" value="Chromosome 12"/>
</dbReference>
<feature type="coiled-coil region" evidence="1">
    <location>
        <begin position="249"/>
        <end position="276"/>
    </location>
</feature>
<evidence type="ECO:0000256" key="1">
    <source>
        <dbReference type="SAM" id="Coils"/>
    </source>
</evidence>
<evidence type="ECO:0000259" key="3">
    <source>
        <dbReference type="Pfam" id="PF11331"/>
    </source>
</evidence>
<feature type="compositionally biased region" description="Polar residues" evidence="2">
    <location>
        <begin position="195"/>
        <end position="204"/>
    </location>
</feature>
<evidence type="ECO:0000313" key="5">
    <source>
        <dbReference type="EMBL" id="CAI9772077.1"/>
    </source>
</evidence>
<dbReference type="InterPro" id="IPR040244">
    <property type="entry name" value="EDR4-like"/>
</dbReference>